<dbReference type="EMBL" id="JAACJN010000007">
    <property type="protein sequence ID" value="KAF5392141.1"/>
    <property type="molecule type" value="Genomic_DNA"/>
</dbReference>
<evidence type="ECO:0008006" key="4">
    <source>
        <dbReference type="Google" id="ProtNLM"/>
    </source>
</evidence>
<evidence type="ECO:0000313" key="2">
    <source>
        <dbReference type="EMBL" id="KAF5392141.1"/>
    </source>
</evidence>
<keyword evidence="3" id="KW-1185">Reference proteome</keyword>
<dbReference type="SUPFAM" id="SSF56112">
    <property type="entry name" value="Protein kinase-like (PK-like)"/>
    <property type="match status" value="1"/>
</dbReference>
<accession>A0A8H5HZC9</accession>
<feature type="compositionally biased region" description="Basic and acidic residues" evidence="1">
    <location>
        <begin position="248"/>
        <end position="259"/>
    </location>
</feature>
<feature type="compositionally biased region" description="Gly residues" evidence="1">
    <location>
        <begin position="465"/>
        <end position="475"/>
    </location>
</feature>
<reference evidence="2 3" key="1">
    <citation type="journal article" date="2020" name="ISME J.">
        <title>Uncovering the hidden diversity of litter-decomposition mechanisms in mushroom-forming fungi.</title>
        <authorList>
            <person name="Floudas D."/>
            <person name="Bentzer J."/>
            <person name="Ahren D."/>
            <person name="Johansson T."/>
            <person name="Persson P."/>
            <person name="Tunlid A."/>
        </authorList>
    </citation>
    <scope>NUCLEOTIDE SEQUENCE [LARGE SCALE GENOMIC DNA]</scope>
    <source>
        <strain evidence="2 3">CBS 406.79</strain>
    </source>
</reference>
<protein>
    <recommendedName>
        <fullName evidence="4">Protein kinase domain-containing protein</fullName>
    </recommendedName>
</protein>
<evidence type="ECO:0000256" key="1">
    <source>
        <dbReference type="SAM" id="MobiDB-lite"/>
    </source>
</evidence>
<feature type="region of interest" description="Disordered" evidence="1">
    <location>
        <begin position="218"/>
        <end position="276"/>
    </location>
</feature>
<feature type="compositionally biased region" description="Acidic residues" evidence="1">
    <location>
        <begin position="404"/>
        <end position="438"/>
    </location>
</feature>
<proteinExistence type="predicted"/>
<sequence length="836" mass="91923">MFSLALCASYPSELLPTRIDLAQESPLPLLEQYSKQLSEHSPALEFLGSHKSDEVKAHWEKLLQSIQFIPVTGETGVVDAEKKLAQVVFDLVSLARFDLDEKQVENIGRWTMLGAGASTETDTRTDILVVLHSLEQLQHIHRLNKFCFDSPSAVLEALRIPYLDPSWPWNEIQRIIGALPYECSPTRNAAKNTSSFYKDVQPGVKKLLKDLLGDKATTTKDRVEDAENGHEENIDAAHVDEEADEKDAENGHEENIDTEHVDEEADDADGEEEGDTEANEALLLNVMKWVVPMRDIWVQIWSQMLRDNLTFGAVSTYNDSFLIKRYREDQNAVISYLLEPDEEDSEASDELPGFILQRVMWLLDALNDAIARYKEQPRDWPWKDPYKSQKSSFSDSFQSSTHESDEDGDSPNDPDYIPESDQDESDDGDNIDMDDGDDKDSNRGKGKRKARKRSSPDPASDNSPGGKGPGPGGAGGAGALVQAGLGLAMVDGALHILRGRDRTILRLGIMKTLNAGRSMTSFPTECLQSAGCSSYVREYSGPADIGGATVTSAPQGYTTHAAGDQVRRLASRPSYDSLKSDGSTSTTGSDAVPALVMGPGGDTPPSSPIRTPSPDLDTNPPIDAGEKTPVVNQPGQVPSTSATIVTHIGAILDCKLSESCSGQIITWGGKMILEGKFNAYGRAAQLRTVVKLSDWETDPDLEEAVTAGGRKLQKEARIYEHLARIAPGLPITPKYFGVFEYKGSIALVLEDGGDPLSKRSLQMVEKNRKCELFEMAKRLHQCGVIHNQLYYWNILKDDMDNLSIIDFSKAELGHVCRGPDACPELEKFAQLLKLNL</sequence>
<dbReference type="AlphaFoldDB" id="A0A8H5HZC9"/>
<feature type="region of interest" description="Disordered" evidence="1">
    <location>
        <begin position="379"/>
        <end position="475"/>
    </location>
</feature>
<dbReference type="OrthoDB" id="427969at2759"/>
<dbReference type="Proteomes" id="UP000518752">
    <property type="component" value="Unassembled WGS sequence"/>
</dbReference>
<feature type="compositionally biased region" description="Acidic residues" evidence="1">
    <location>
        <begin position="260"/>
        <end position="276"/>
    </location>
</feature>
<evidence type="ECO:0000313" key="3">
    <source>
        <dbReference type="Proteomes" id="UP000518752"/>
    </source>
</evidence>
<comment type="caution">
    <text evidence="2">The sequence shown here is derived from an EMBL/GenBank/DDBJ whole genome shotgun (WGS) entry which is preliminary data.</text>
</comment>
<feature type="compositionally biased region" description="Basic and acidic residues" evidence="1">
    <location>
        <begin position="218"/>
        <end position="240"/>
    </location>
</feature>
<feature type="compositionally biased region" description="Low complexity" evidence="1">
    <location>
        <begin position="580"/>
        <end position="590"/>
    </location>
</feature>
<name>A0A8H5HZC9_9AGAR</name>
<feature type="compositionally biased region" description="Basic residues" evidence="1">
    <location>
        <begin position="444"/>
        <end position="453"/>
    </location>
</feature>
<feature type="region of interest" description="Disordered" evidence="1">
    <location>
        <begin position="561"/>
        <end position="637"/>
    </location>
</feature>
<gene>
    <name evidence="2" type="ORF">D9757_003224</name>
</gene>
<feature type="compositionally biased region" description="Low complexity" evidence="1">
    <location>
        <begin position="388"/>
        <end position="400"/>
    </location>
</feature>
<organism evidence="2 3">
    <name type="scientific">Collybiopsis confluens</name>
    <dbReference type="NCBI Taxonomy" id="2823264"/>
    <lineage>
        <taxon>Eukaryota</taxon>
        <taxon>Fungi</taxon>
        <taxon>Dikarya</taxon>
        <taxon>Basidiomycota</taxon>
        <taxon>Agaricomycotina</taxon>
        <taxon>Agaricomycetes</taxon>
        <taxon>Agaricomycetidae</taxon>
        <taxon>Agaricales</taxon>
        <taxon>Marasmiineae</taxon>
        <taxon>Omphalotaceae</taxon>
        <taxon>Collybiopsis</taxon>
    </lineage>
</organism>
<dbReference type="InterPro" id="IPR011009">
    <property type="entry name" value="Kinase-like_dom_sf"/>
</dbReference>